<dbReference type="EMBL" id="VLLL01000006">
    <property type="protein sequence ID" value="TWJ12406.1"/>
    <property type="molecule type" value="Genomic_DNA"/>
</dbReference>
<dbReference type="RefSeq" id="WP_147139507.1">
    <property type="nucleotide sequence ID" value="NZ_BAABIJ010000002.1"/>
</dbReference>
<dbReference type="AlphaFoldDB" id="A0A562V3F0"/>
<keyword evidence="1" id="KW-0812">Transmembrane</keyword>
<feature type="transmembrane region" description="Helical" evidence="1">
    <location>
        <begin position="160"/>
        <end position="183"/>
    </location>
</feature>
<evidence type="ECO:0000256" key="1">
    <source>
        <dbReference type="SAM" id="Phobius"/>
    </source>
</evidence>
<feature type="transmembrane region" description="Helical" evidence="1">
    <location>
        <begin position="325"/>
        <end position="345"/>
    </location>
</feature>
<feature type="transmembrane region" description="Helical" evidence="1">
    <location>
        <begin position="446"/>
        <end position="472"/>
    </location>
</feature>
<comment type="caution">
    <text evidence="2">The sequence shown here is derived from an EMBL/GenBank/DDBJ whole genome shotgun (WGS) entry which is preliminary data.</text>
</comment>
<keyword evidence="1" id="KW-1133">Transmembrane helix</keyword>
<keyword evidence="1" id="KW-0472">Membrane</keyword>
<organism evidence="2 3">
    <name type="scientific">Stackebrandtia albiflava</name>
    <dbReference type="NCBI Taxonomy" id="406432"/>
    <lineage>
        <taxon>Bacteria</taxon>
        <taxon>Bacillati</taxon>
        <taxon>Actinomycetota</taxon>
        <taxon>Actinomycetes</taxon>
        <taxon>Glycomycetales</taxon>
        <taxon>Glycomycetaceae</taxon>
        <taxon>Stackebrandtia</taxon>
    </lineage>
</organism>
<accession>A0A562V3F0</accession>
<feature type="transmembrane region" description="Helical" evidence="1">
    <location>
        <begin position="375"/>
        <end position="397"/>
    </location>
</feature>
<evidence type="ECO:0000313" key="3">
    <source>
        <dbReference type="Proteomes" id="UP000321617"/>
    </source>
</evidence>
<feature type="transmembrane region" description="Helical" evidence="1">
    <location>
        <begin position="53"/>
        <end position="75"/>
    </location>
</feature>
<feature type="transmembrane region" description="Helical" evidence="1">
    <location>
        <begin position="403"/>
        <end position="425"/>
    </location>
</feature>
<feature type="transmembrane region" description="Helical" evidence="1">
    <location>
        <begin position="230"/>
        <end position="252"/>
    </location>
</feature>
<feature type="transmembrane region" description="Helical" evidence="1">
    <location>
        <begin position="301"/>
        <end position="319"/>
    </location>
</feature>
<gene>
    <name evidence="2" type="ORF">LX16_3163</name>
</gene>
<reference evidence="2 3" key="1">
    <citation type="journal article" date="2013" name="Stand. Genomic Sci.">
        <title>Genomic Encyclopedia of Type Strains, Phase I: The one thousand microbial genomes (KMG-I) project.</title>
        <authorList>
            <person name="Kyrpides N.C."/>
            <person name="Woyke T."/>
            <person name="Eisen J.A."/>
            <person name="Garrity G."/>
            <person name="Lilburn T.G."/>
            <person name="Beck B.J."/>
            <person name="Whitman W.B."/>
            <person name="Hugenholtz P."/>
            <person name="Klenk H.P."/>
        </authorList>
    </citation>
    <scope>NUCLEOTIDE SEQUENCE [LARGE SCALE GENOMIC DNA]</scope>
    <source>
        <strain evidence="2 3">DSM 45044</strain>
    </source>
</reference>
<keyword evidence="3" id="KW-1185">Reference proteome</keyword>
<protein>
    <submittedName>
        <fullName evidence="2">ABC-2 type transport system permease protein</fullName>
    </submittedName>
</protein>
<evidence type="ECO:0000313" key="2">
    <source>
        <dbReference type="EMBL" id="TWJ12406.1"/>
    </source>
</evidence>
<name>A0A562V3F0_9ACTN</name>
<feature type="transmembrane region" description="Helical" evidence="1">
    <location>
        <begin position="126"/>
        <end position="148"/>
    </location>
</feature>
<sequence>MVGRLIGLKFTIARHSQSWKRTVGFVLACLAVVATWLTAVFSHPDAGADVLGFVLLAWLVGWMLGPVLTSGATVLRPEYFTLLPLNRWRLGVSLLASVFAGVGAAGMLLAGLSLAGYAVVIDAAQAIPVAVVAAVLFTITVVSLARLVYSVLGAAMRSRIGVEIASIQYGLLIAAMFVGWMAVSPVVNALPVFLTQGFGGTVAADVVAWSPGGWPLRAVDAAAAGDWGLALAWLGGLAVAAALTSVGAAAMLRPYTGNRTVRRWRRPLGSGTGRRLLPTGRRGAVVGKELRTWWRDPWRSLEIRSSIWFGIFLAVFSAVGGFAQLGALAGVGVALMIALSGANLYGYDGTALWQLVVAERPETVRADVRGRQTAIALYFGVPAVLLSAVMVVITGAYGYVVPIVALIVVVLGVGSGVSVLMSVVGATPGVEPHRRVNSNDAGENGLIIQIALWFTILASLPTLAVAAVTTFGGPGLPVWWSFLVLGVAVVNGVLGAKVLGGIAVRRLGDHLPETFARLRYPGMKVTRSGSGDWLDHLSHAAFEEARKAAEAKRKTSARKGS</sequence>
<feature type="transmembrane region" description="Helical" evidence="1">
    <location>
        <begin position="95"/>
        <end position="120"/>
    </location>
</feature>
<dbReference type="OrthoDB" id="2955510at2"/>
<feature type="transmembrane region" description="Helical" evidence="1">
    <location>
        <begin position="21"/>
        <end position="41"/>
    </location>
</feature>
<dbReference type="Proteomes" id="UP000321617">
    <property type="component" value="Unassembled WGS sequence"/>
</dbReference>
<proteinExistence type="predicted"/>
<feature type="transmembrane region" description="Helical" evidence="1">
    <location>
        <begin position="478"/>
        <end position="499"/>
    </location>
</feature>